<accession>A0A381ZMI0</accession>
<dbReference type="PANTHER" id="PTHR47649:SF1">
    <property type="entry name" value="RIBONUCLEASE D"/>
    <property type="match status" value="1"/>
</dbReference>
<dbReference type="SUPFAM" id="SSF53098">
    <property type="entry name" value="Ribonuclease H-like"/>
    <property type="match status" value="1"/>
</dbReference>
<dbReference type="Gene3D" id="3.30.420.10">
    <property type="entry name" value="Ribonuclease H-like superfamily/Ribonuclease H"/>
    <property type="match status" value="1"/>
</dbReference>
<dbReference type="CDD" id="cd06142">
    <property type="entry name" value="RNaseD_exo"/>
    <property type="match status" value="1"/>
</dbReference>
<dbReference type="AlphaFoldDB" id="A0A381ZMI0"/>
<protein>
    <recommendedName>
        <fullName evidence="1">3'-5' exonuclease domain-containing protein</fullName>
    </recommendedName>
</protein>
<dbReference type="PANTHER" id="PTHR47649">
    <property type="entry name" value="RIBONUCLEASE D"/>
    <property type="match status" value="1"/>
</dbReference>
<dbReference type="SMART" id="SM00474">
    <property type="entry name" value="35EXOc"/>
    <property type="match status" value="1"/>
</dbReference>
<dbReference type="GO" id="GO:0003676">
    <property type="term" value="F:nucleic acid binding"/>
    <property type="evidence" value="ECO:0007669"/>
    <property type="project" value="InterPro"/>
</dbReference>
<gene>
    <name evidence="2" type="ORF">METZ01_LOCUS143035</name>
</gene>
<feature type="non-terminal residue" evidence="2">
    <location>
        <position position="216"/>
    </location>
</feature>
<dbReference type="GO" id="GO:0006139">
    <property type="term" value="P:nucleobase-containing compound metabolic process"/>
    <property type="evidence" value="ECO:0007669"/>
    <property type="project" value="InterPro"/>
</dbReference>
<evidence type="ECO:0000313" key="2">
    <source>
        <dbReference type="EMBL" id="SVA90181.1"/>
    </source>
</evidence>
<feature type="domain" description="3'-5' exonuclease" evidence="1">
    <location>
        <begin position="1"/>
        <end position="164"/>
    </location>
</feature>
<dbReference type="InterPro" id="IPR002562">
    <property type="entry name" value="3'-5'_exonuclease_dom"/>
</dbReference>
<evidence type="ECO:0000259" key="1">
    <source>
        <dbReference type="SMART" id="SM00474"/>
    </source>
</evidence>
<name>A0A381ZMI0_9ZZZZ</name>
<sequence>MIDTQVQLKEFVPELRKSSWVSLDTEADSLHSYPEKLCLLQLSIPGTDVLIDPLAPMDVAPLFKALESKELLIHGCDNDLRLMYAAKRFIPSRVFDTMWAARVLGFNAFGLNDLLSKLLGITLDKGAQKANWTRRPLTEKMAIYALNDSRHLRAVANNLSNDLKAMGRTAWHEQICDRLIREHAAPKETDPNQAWRLKGSSKLNRREQAILRATWY</sequence>
<organism evidence="2">
    <name type="scientific">marine metagenome</name>
    <dbReference type="NCBI Taxonomy" id="408172"/>
    <lineage>
        <taxon>unclassified sequences</taxon>
        <taxon>metagenomes</taxon>
        <taxon>ecological metagenomes</taxon>
    </lineage>
</organism>
<dbReference type="InterPro" id="IPR051086">
    <property type="entry name" value="RNase_D-like"/>
</dbReference>
<dbReference type="InterPro" id="IPR036397">
    <property type="entry name" value="RNaseH_sf"/>
</dbReference>
<dbReference type="GO" id="GO:0008408">
    <property type="term" value="F:3'-5' exonuclease activity"/>
    <property type="evidence" value="ECO:0007669"/>
    <property type="project" value="InterPro"/>
</dbReference>
<dbReference type="Pfam" id="PF01612">
    <property type="entry name" value="DNA_pol_A_exo1"/>
    <property type="match status" value="1"/>
</dbReference>
<reference evidence="2" key="1">
    <citation type="submission" date="2018-05" db="EMBL/GenBank/DDBJ databases">
        <authorList>
            <person name="Lanie J.A."/>
            <person name="Ng W.-L."/>
            <person name="Kazmierczak K.M."/>
            <person name="Andrzejewski T.M."/>
            <person name="Davidsen T.M."/>
            <person name="Wayne K.J."/>
            <person name="Tettelin H."/>
            <person name="Glass J.I."/>
            <person name="Rusch D."/>
            <person name="Podicherti R."/>
            <person name="Tsui H.-C.T."/>
            <person name="Winkler M.E."/>
        </authorList>
    </citation>
    <scope>NUCLEOTIDE SEQUENCE</scope>
</reference>
<dbReference type="EMBL" id="UINC01021816">
    <property type="protein sequence ID" value="SVA90181.1"/>
    <property type="molecule type" value="Genomic_DNA"/>
</dbReference>
<dbReference type="InterPro" id="IPR012337">
    <property type="entry name" value="RNaseH-like_sf"/>
</dbReference>
<proteinExistence type="predicted"/>